<feature type="transmembrane region" description="Helical" evidence="1">
    <location>
        <begin position="20"/>
        <end position="42"/>
    </location>
</feature>
<keyword evidence="1" id="KW-0812">Transmembrane</keyword>
<name>A0AAG5CTR6_ANOAO</name>
<keyword evidence="3" id="KW-1185">Reference proteome</keyword>
<dbReference type="EnsemblMetazoa" id="ENSAATROPT002077">
    <property type="protein sequence ID" value="ENSAATROPP001993"/>
    <property type="gene ID" value="ENSAATROPG001624"/>
</dbReference>
<proteinExistence type="predicted"/>
<dbReference type="Proteomes" id="UP000075880">
    <property type="component" value="Unassembled WGS sequence"/>
</dbReference>
<evidence type="ECO:0000256" key="1">
    <source>
        <dbReference type="SAM" id="Phobius"/>
    </source>
</evidence>
<accession>A0AAG5CTR6</accession>
<dbReference type="AlphaFoldDB" id="A0AAG5CTR6"/>
<organism evidence="2 3">
    <name type="scientific">Anopheles atroparvus</name>
    <name type="common">European mosquito</name>
    <dbReference type="NCBI Taxonomy" id="41427"/>
    <lineage>
        <taxon>Eukaryota</taxon>
        <taxon>Metazoa</taxon>
        <taxon>Ecdysozoa</taxon>
        <taxon>Arthropoda</taxon>
        <taxon>Hexapoda</taxon>
        <taxon>Insecta</taxon>
        <taxon>Pterygota</taxon>
        <taxon>Neoptera</taxon>
        <taxon>Endopterygota</taxon>
        <taxon>Diptera</taxon>
        <taxon>Nematocera</taxon>
        <taxon>Culicoidea</taxon>
        <taxon>Culicidae</taxon>
        <taxon>Anophelinae</taxon>
        <taxon>Anopheles</taxon>
    </lineage>
</organism>
<sequence>MSSEKLHIPIIAFFLRIPGWHFLLLIVWYFGVFTILIVTIFLDWTLHPFDEYAEIQRIYILNRDNEVRVVFSLHRLHFGI</sequence>
<keyword evidence="1" id="KW-0472">Membrane</keyword>
<keyword evidence="1" id="KW-1133">Transmembrane helix</keyword>
<protein>
    <submittedName>
        <fullName evidence="2">Uncharacterized protein</fullName>
    </submittedName>
</protein>
<evidence type="ECO:0000313" key="3">
    <source>
        <dbReference type="Proteomes" id="UP000075880"/>
    </source>
</evidence>
<evidence type="ECO:0000313" key="2">
    <source>
        <dbReference type="EnsemblMetazoa" id="ENSAATROPP001993"/>
    </source>
</evidence>
<reference evidence="2" key="1">
    <citation type="submission" date="2024-04" db="UniProtKB">
        <authorList>
            <consortium name="EnsemblMetazoa"/>
        </authorList>
    </citation>
    <scope>IDENTIFICATION</scope>
    <source>
        <strain evidence="2">EBRO</strain>
    </source>
</reference>